<dbReference type="Proteomes" id="UP000831536">
    <property type="component" value="Segment"/>
</dbReference>
<organism evidence="1 2">
    <name type="scientific">Pseudomonas phage EM</name>
    <dbReference type="NCBI Taxonomy" id="2936914"/>
    <lineage>
        <taxon>Viruses</taxon>
        <taxon>Duplodnaviria</taxon>
        <taxon>Heunggongvirae</taxon>
        <taxon>Uroviricota</taxon>
        <taxon>Caudoviricetes</taxon>
        <taxon>Vandenendeviridae</taxon>
        <taxon>Skurskavirinae</taxon>
        <taxon>Baldwinvirus</taxon>
        <taxon>Baldwinvirus EM</taxon>
    </lineage>
</organism>
<protein>
    <submittedName>
        <fullName evidence="1">Uncharacterized protein</fullName>
    </submittedName>
</protein>
<keyword evidence="2" id="KW-1185">Reference proteome</keyword>
<accession>A0AAE9HJ75</accession>
<reference evidence="1" key="1">
    <citation type="journal article" date="2022" name="J. Appl. Microbiol.">
        <title>Bacteriophage-Antibiotic Combinations Against Multidrug-Resistant Pseudomonas aeruginosa.</title>
        <authorList>
            <person name="Holger D."/>
            <person name="Lev K.L."/>
            <person name="Kebriaei R."/>
            <person name="Morrisette T."/>
            <person name="Shah R."/>
            <person name="Alexander J."/>
            <person name="Lehman S.M."/>
            <person name="Rybak M.J."/>
        </authorList>
    </citation>
    <scope>NUCLEOTIDE SEQUENCE</scope>
</reference>
<proteinExistence type="predicted"/>
<evidence type="ECO:0000313" key="2">
    <source>
        <dbReference type="Proteomes" id="UP000831536"/>
    </source>
</evidence>
<dbReference type="EMBL" id="ON169972">
    <property type="protein sequence ID" value="UPW35851.1"/>
    <property type="molecule type" value="Genomic_DNA"/>
</dbReference>
<gene>
    <name evidence="1" type="ORF">EM_049</name>
</gene>
<sequence>MSLIELIAQLNAIPEKHGRLPVLDNDSSILKPHDLSVLYLEGDGRYMDECAQKMLQSVHSYE</sequence>
<evidence type="ECO:0000313" key="1">
    <source>
        <dbReference type="EMBL" id="UPW35851.1"/>
    </source>
</evidence>
<name>A0AAE9HJ75_9CAUD</name>